<dbReference type="InterPro" id="IPR014756">
    <property type="entry name" value="Ig_E-set"/>
</dbReference>
<reference evidence="9" key="1">
    <citation type="submission" date="2025-08" db="UniProtKB">
        <authorList>
            <consortium name="RefSeq"/>
        </authorList>
    </citation>
    <scope>IDENTIFICATION</scope>
    <source>
        <tissue evidence="9">Gonad</tissue>
    </source>
</reference>
<evidence type="ECO:0000313" key="8">
    <source>
        <dbReference type="Proteomes" id="UP000515135"/>
    </source>
</evidence>
<dbReference type="SUPFAM" id="SSF81296">
    <property type="entry name" value="E set domains"/>
    <property type="match status" value="1"/>
</dbReference>
<gene>
    <name evidence="9" type="primary">LOC109469950</name>
</gene>
<organism evidence="8 9">
    <name type="scientific">Branchiostoma belcheri</name>
    <name type="common">Amphioxus</name>
    <dbReference type="NCBI Taxonomy" id="7741"/>
    <lineage>
        <taxon>Eukaryota</taxon>
        <taxon>Metazoa</taxon>
        <taxon>Chordata</taxon>
        <taxon>Cephalochordata</taxon>
        <taxon>Leptocardii</taxon>
        <taxon>Amphioxiformes</taxon>
        <taxon>Branchiostomatidae</taxon>
        <taxon>Branchiostoma</taxon>
    </lineage>
</organism>
<dbReference type="PANTHER" id="PTHR11306:SF68">
    <property type="entry name" value="NPC INTRACELLULAR CHOLESTEROL TRANSPORTER 2"/>
    <property type="match status" value="1"/>
</dbReference>
<feature type="chain" id="PRO_5028055405" description="NPC intracellular cholesterol transporter 2" evidence="6">
    <location>
        <begin position="19"/>
        <end position="149"/>
    </location>
</feature>
<evidence type="ECO:0000256" key="6">
    <source>
        <dbReference type="SAM" id="SignalP"/>
    </source>
</evidence>
<dbReference type="InterPro" id="IPR003172">
    <property type="entry name" value="ML_dom"/>
</dbReference>
<dbReference type="InterPro" id="IPR039670">
    <property type="entry name" value="NPC2-like"/>
</dbReference>
<dbReference type="GO" id="GO:0005576">
    <property type="term" value="C:extracellular region"/>
    <property type="evidence" value="ECO:0007669"/>
    <property type="project" value="UniProtKB-SubCell"/>
</dbReference>
<dbReference type="RefSeq" id="XP_019624274.1">
    <property type="nucleotide sequence ID" value="XM_019768715.1"/>
</dbReference>
<dbReference type="GO" id="GO:0015918">
    <property type="term" value="P:sterol transport"/>
    <property type="evidence" value="ECO:0007669"/>
    <property type="project" value="InterPro"/>
</dbReference>
<evidence type="ECO:0000259" key="7">
    <source>
        <dbReference type="SMART" id="SM00737"/>
    </source>
</evidence>
<proteinExistence type="inferred from homology"/>
<keyword evidence="8" id="KW-1185">Reference proteome</keyword>
<name>A0A6P4YRE1_BRABE</name>
<dbReference type="OrthoDB" id="4937502at2759"/>
<dbReference type="AlphaFoldDB" id="A0A6P4YRE1"/>
<dbReference type="Proteomes" id="UP000515135">
    <property type="component" value="Unplaced"/>
</dbReference>
<feature type="domain" description="MD-2-related lipid-recognition" evidence="7">
    <location>
        <begin position="23"/>
        <end position="146"/>
    </location>
</feature>
<accession>A0A6P4YRE1</accession>
<dbReference type="Gene3D" id="2.60.40.770">
    <property type="match status" value="1"/>
</dbReference>
<evidence type="ECO:0000256" key="2">
    <source>
        <dbReference type="ARBA" id="ARBA00006370"/>
    </source>
</evidence>
<keyword evidence="6" id="KW-0732">Signal</keyword>
<evidence type="ECO:0000313" key="9">
    <source>
        <dbReference type="RefSeq" id="XP_019624274.1"/>
    </source>
</evidence>
<dbReference type="GO" id="GO:0032934">
    <property type="term" value="F:sterol binding"/>
    <property type="evidence" value="ECO:0007669"/>
    <property type="project" value="InterPro"/>
</dbReference>
<dbReference type="SMART" id="SM00737">
    <property type="entry name" value="ML"/>
    <property type="match status" value="1"/>
</dbReference>
<dbReference type="PANTHER" id="PTHR11306">
    <property type="entry name" value="NIEMANN PICK TYPE C2 PROTEIN NPC2-RELATED"/>
    <property type="match status" value="1"/>
</dbReference>
<dbReference type="GeneID" id="109469950"/>
<protein>
    <recommendedName>
        <fullName evidence="3">NPC intracellular cholesterol transporter 2</fullName>
    </recommendedName>
    <alternativeName>
        <fullName evidence="5">Epididymal secretory protein E1</fullName>
    </alternativeName>
</protein>
<feature type="signal peptide" evidence="6">
    <location>
        <begin position="1"/>
        <end position="18"/>
    </location>
</feature>
<evidence type="ECO:0000256" key="1">
    <source>
        <dbReference type="ARBA" id="ARBA00004613"/>
    </source>
</evidence>
<keyword evidence="4" id="KW-0964">Secreted</keyword>
<dbReference type="KEGG" id="bbel:109469950"/>
<evidence type="ECO:0000256" key="3">
    <source>
        <dbReference type="ARBA" id="ARBA00021477"/>
    </source>
</evidence>
<comment type="subcellular location">
    <subcellularLocation>
        <location evidence="1">Secreted</location>
    </subcellularLocation>
</comment>
<evidence type="ECO:0000256" key="4">
    <source>
        <dbReference type="ARBA" id="ARBA00022525"/>
    </source>
</evidence>
<comment type="similarity">
    <text evidence="2">Belongs to the NPC2 family.</text>
</comment>
<dbReference type="Pfam" id="PF02221">
    <property type="entry name" value="E1_DerP2_DerF2"/>
    <property type="match status" value="1"/>
</dbReference>
<sequence>MVTRAVFIIAFVASVAVADPAQYLDCGSSAKLHSVDVTPCPAGVTYAVLVRGENASIAVTFTTEKVANSVVAVVHAIVAGVPLPFPLPNPDGCQDSGLECPLNSSTPYTYTNTVPVQSGYPKIKLVVKLELKDRKGDNIVCTAFPAEIY</sequence>
<evidence type="ECO:0000256" key="5">
    <source>
        <dbReference type="ARBA" id="ARBA00032516"/>
    </source>
</evidence>
<dbReference type="FunFam" id="2.60.40.770:FF:000001">
    <property type="entry name" value="NPC intracellular cholesterol transporter 2"/>
    <property type="match status" value="1"/>
</dbReference>